<comment type="similarity">
    <text evidence="1">Belongs to the eukaryotic ribosomal protein eS21 family.</text>
</comment>
<dbReference type="PIRSF" id="PIRSF002148">
    <property type="entry name" value="Ribosomal_S21e"/>
    <property type="match status" value="1"/>
</dbReference>
<dbReference type="InterPro" id="IPR001931">
    <property type="entry name" value="Ribosomal_eS21"/>
</dbReference>
<proteinExistence type="inferred from homology"/>
<dbReference type="GO" id="GO:0003735">
    <property type="term" value="F:structural constituent of ribosome"/>
    <property type="evidence" value="ECO:0007669"/>
    <property type="project" value="InterPro"/>
</dbReference>
<dbReference type="Gene3D" id="3.30.1230.20">
    <property type="match status" value="1"/>
</dbReference>
<dbReference type="Ensembl" id="ENSBMST00010023850.1">
    <property type="protein sequence ID" value="ENSBMSP00010021630.1"/>
    <property type="gene ID" value="ENSBMSG00010015735.1"/>
</dbReference>
<dbReference type="GO" id="GO:1990904">
    <property type="term" value="C:ribonucleoprotein complex"/>
    <property type="evidence" value="ECO:0007669"/>
    <property type="project" value="UniProtKB-KW"/>
</dbReference>
<dbReference type="GeneTree" id="ENSGT00390000017515"/>
<dbReference type="InterPro" id="IPR038579">
    <property type="entry name" value="Ribosomal_eS21_sf"/>
</dbReference>
<dbReference type="PANTHER" id="PTHR10442">
    <property type="entry name" value="40S RIBOSOMAL PROTEIN S21"/>
    <property type="match status" value="1"/>
</dbReference>
<dbReference type="GO" id="GO:0005840">
    <property type="term" value="C:ribosome"/>
    <property type="evidence" value="ECO:0007669"/>
    <property type="project" value="UniProtKB-KW"/>
</dbReference>
<dbReference type="OMA" id="IGARDHA"/>
<dbReference type="Pfam" id="PF01249">
    <property type="entry name" value="Ribosomal_S21e"/>
    <property type="match status" value="1"/>
</dbReference>
<keyword evidence="3" id="KW-0687">Ribonucleoprotein</keyword>
<accession>A0A8C0I353</accession>
<dbReference type="GO" id="GO:0006412">
    <property type="term" value="P:translation"/>
    <property type="evidence" value="ECO:0007669"/>
    <property type="project" value="InterPro"/>
</dbReference>
<evidence type="ECO:0000313" key="4">
    <source>
        <dbReference type="Ensembl" id="ENSBMSP00010021630.1"/>
    </source>
</evidence>
<evidence type="ECO:0000256" key="1">
    <source>
        <dbReference type="ARBA" id="ARBA00010228"/>
    </source>
</evidence>
<organism evidence="4">
    <name type="scientific">Balaenoptera musculus</name>
    <name type="common">Blue whale</name>
    <dbReference type="NCBI Taxonomy" id="9771"/>
    <lineage>
        <taxon>Eukaryota</taxon>
        <taxon>Metazoa</taxon>
        <taxon>Chordata</taxon>
        <taxon>Craniata</taxon>
        <taxon>Vertebrata</taxon>
        <taxon>Euteleostomi</taxon>
        <taxon>Mammalia</taxon>
        <taxon>Eutheria</taxon>
        <taxon>Laurasiatheria</taxon>
        <taxon>Artiodactyla</taxon>
        <taxon>Whippomorpha</taxon>
        <taxon>Cetacea</taxon>
        <taxon>Mysticeti</taxon>
        <taxon>Balaenopteridae</taxon>
        <taxon>Balaenoptera</taxon>
    </lineage>
</organism>
<evidence type="ECO:0008006" key="5">
    <source>
        <dbReference type="Google" id="ProtNLM"/>
    </source>
</evidence>
<evidence type="ECO:0000256" key="2">
    <source>
        <dbReference type="ARBA" id="ARBA00022980"/>
    </source>
</evidence>
<dbReference type="AlphaFoldDB" id="A0A8C0I353"/>
<name>A0A8C0I353_BALMU</name>
<protein>
    <recommendedName>
        <fullName evidence="5">40S ribosomal protein S21</fullName>
    </recommendedName>
</protein>
<evidence type="ECO:0000256" key="3">
    <source>
        <dbReference type="ARBA" id="ARBA00023274"/>
    </source>
</evidence>
<sequence>MQNDAGEFADLYVQRKCSASNRIIGAKDQASIQMDVAEVDKVTSRFNSQFKTYTICVGIHRMGEVS</sequence>
<reference evidence="4" key="1">
    <citation type="submission" date="2023-09" db="UniProtKB">
        <authorList>
            <consortium name="Ensembl"/>
        </authorList>
    </citation>
    <scope>IDENTIFICATION</scope>
</reference>
<keyword evidence="2" id="KW-0689">Ribosomal protein</keyword>